<sequence>MWIPAPLQSCNVRVIWRRACSDGAAELLQQETAAPWRHFFSPGERERSFTRLYSLRGFNVFLEVEHLEVKDHVVEGQ</sequence>
<comment type="caution">
    <text evidence="1">The sequence shown here is derived from an EMBL/GenBank/DDBJ whole genome shotgun (WGS) entry which is preliminary data.</text>
</comment>
<dbReference type="Proteomes" id="UP000693946">
    <property type="component" value="Linkage Group LG5"/>
</dbReference>
<organism evidence="1 2">
    <name type="scientific">Solea senegalensis</name>
    <name type="common">Senegalese sole</name>
    <dbReference type="NCBI Taxonomy" id="28829"/>
    <lineage>
        <taxon>Eukaryota</taxon>
        <taxon>Metazoa</taxon>
        <taxon>Chordata</taxon>
        <taxon>Craniata</taxon>
        <taxon>Vertebrata</taxon>
        <taxon>Euteleostomi</taxon>
        <taxon>Actinopterygii</taxon>
        <taxon>Neopterygii</taxon>
        <taxon>Teleostei</taxon>
        <taxon>Neoteleostei</taxon>
        <taxon>Acanthomorphata</taxon>
        <taxon>Carangaria</taxon>
        <taxon>Pleuronectiformes</taxon>
        <taxon>Pleuronectoidei</taxon>
        <taxon>Soleidae</taxon>
        <taxon>Solea</taxon>
    </lineage>
</organism>
<evidence type="ECO:0000313" key="2">
    <source>
        <dbReference type="Proteomes" id="UP000693946"/>
    </source>
</evidence>
<dbReference type="EMBL" id="JAGKHQ010000017">
    <property type="protein sequence ID" value="KAG7490078.1"/>
    <property type="molecule type" value="Genomic_DNA"/>
</dbReference>
<accession>A0AAV6QIR4</accession>
<keyword evidence="2" id="KW-1185">Reference proteome</keyword>
<protein>
    <submittedName>
        <fullName evidence="1">Uncharacterized protein</fullName>
    </submittedName>
</protein>
<proteinExistence type="predicted"/>
<dbReference type="AlphaFoldDB" id="A0AAV6QIR4"/>
<evidence type="ECO:0000313" key="1">
    <source>
        <dbReference type="EMBL" id="KAG7490078.1"/>
    </source>
</evidence>
<name>A0AAV6QIR4_SOLSE</name>
<reference evidence="1 2" key="1">
    <citation type="journal article" date="2021" name="Sci. Rep.">
        <title>Chromosome anchoring in Senegalese sole (Solea senegalensis) reveals sex-associated markers and genome rearrangements in flatfish.</title>
        <authorList>
            <person name="Guerrero-Cozar I."/>
            <person name="Gomez-Garrido J."/>
            <person name="Berbel C."/>
            <person name="Martinez-Blanch J.F."/>
            <person name="Alioto T."/>
            <person name="Claros M.G."/>
            <person name="Gagnaire P.A."/>
            <person name="Manchado M."/>
        </authorList>
    </citation>
    <scope>NUCLEOTIDE SEQUENCE [LARGE SCALE GENOMIC DNA]</scope>
    <source>
        <strain evidence="1">Sse05_10M</strain>
    </source>
</reference>
<gene>
    <name evidence="1" type="ORF">JOB18_027403</name>
</gene>